<name>A0A075FYR7_9ARCH</name>
<dbReference type="EMBL" id="KF900476">
    <property type="protein sequence ID" value="AIE96329.1"/>
    <property type="molecule type" value="Genomic_DNA"/>
</dbReference>
<sequence length="184" mass="21559">MEEKPQTVRLAYYGISPWEIEVIYGLFNGKFSILQEETEQNKENFVSALTIDIPLPFSEEFFKWFEFRAWERVKSIIKEMKRRRGKGNAIVVEILFTGKPNVRFVTDLNENHDFNSAIEKIDFVVELLPYHLNDSDIPSDPSEVLYKYDIESGKWKFNQVWTGSDGSAGRKKFIFTKKGWNVVT</sequence>
<dbReference type="AlphaFoldDB" id="A0A075FYR7"/>
<protein>
    <submittedName>
        <fullName evidence="1">Uncharacterized protein</fullName>
    </submittedName>
</protein>
<organism evidence="1">
    <name type="scientific">uncultured marine thaumarchaeote AD1000_77_H06</name>
    <dbReference type="NCBI Taxonomy" id="1455940"/>
    <lineage>
        <taxon>Archaea</taxon>
        <taxon>Nitrososphaerota</taxon>
        <taxon>environmental samples</taxon>
    </lineage>
</organism>
<reference evidence="1" key="1">
    <citation type="journal article" date="2014" name="Genome Biol. Evol.">
        <title>Pangenome evidence for extensive interdomain horizontal transfer affecting lineage core and shell genes in uncultured planktonic thaumarchaeota and euryarchaeota.</title>
        <authorList>
            <person name="Deschamps P."/>
            <person name="Zivanovic Y."/>
            <person name="Moreira D."/>
            <person name="Rodriguez-Valera F."/>
            <person name="Lopez-Garcia P."/>
        </authorList>
    </citation>
    <scope>NUCLEOTIDE SEQUENCE</scope>
</reference>
<evidence type="ECO:0000313" key="1">
    <source>
        <dbReference type="EMBL" id="AIE96329.1"/>
    </source>
</evidence>
<accession>A0A075FYR7</accession>
<proteinExistence type="predicted"/>